<dbReference type="InterPro" id="IPR035919">
    <property type="entry name" value="EAL_sf"/>
</dbReference>
<comment type="caution">
    <text evidence="3">The sequence shown here is derived from an EMBL/GenBank/DDBJ whole genome shotgun (WGS) entry which is preliminary data.</text>
</comment>
<dbReference type="InterPro" id="IPR001633">
    <property type="entry name" value="EAL_dom"/>
</dbReference>
<protein>
    <submittedName>
        <fullName evidence="3">EAL domain-containing protein</fullName>
    </submittedName>
</protein>
<dbReference type="SMART" id="SM01080">
    <property type="entry name" value="CHASE2"/>
    <property type="match status" value="1"/>
</dbReference>
<dbReference type="PROSITE" id="PS50883">
    <property type="entry name" value="EAL"/>
    <property type="match status" value="1"/>
</dbReference>
<name>A0A3A1PIN5_9SPHN</name>
<keyword evidence="1" id="KW-1133">Transmembrane helix</keyword>
<dbReference type="InterPro" id="IPR007890">
    <property type="entry name" value="CHASE2"/>
</dbReference>
<feature type="transmembrane region" description="Helical" evidence="1">
    <location>
        <begin position="305"/>
        <end position="322"/>
    </location>
</feature>
<dbReference type="RefSeq" id="WP_119591258.1">
    <property type="nucleotide sequence ID" value="NZ_QXFM01000006.1"/>
</dbReference>
<dbReference type="InterPro" id="IPR050706">
    <property type="entry name" value="Cyclic-di-GMP_PDE-like"/>
</dbReference>
<reference evidence="3 4" key="1">
    <citation type="submission" date="2018-08" db="EMBL/GenBank/DDBJ databases">
        <title>Erythrobacter zhengii sp.nov., a bacterium isolated from deep-sea sediment.</title>
        <authorList>
            <person name="Fang C."/>
            <person name="Wu Y.-H."/>
            <person name="Sun C."/>
            <person name="Wang H."/>
            <person name="Cheng H."/>
            <person name="Meng F.-X."/>
            <person name="Wang C.-S."/>
            <person name="Xu X.-W."/>
        </authorList>
    </citation>
    <scope>NUCLEOTIDE SEQUENCE [LARGE SCALE GENOMIC DNA]</scope>
    <source>
        <strain evidence="3 4">CCTCC AB 2015396</strain>
    </source>
</reference>
<evidence type="ECO:0000313" key="3">
    <source>
        <dbReference type="EMBL" id="RIV92841.1"/>
    </source>
</evidence>
<dbReference type="Gene3D" id="3.20.20.450">
    <property type="entry name" value="EAL domain"/>
    <property type="match status" value="1"/>
</dbReference>
<dbReference type="GO" id="GO:0071111">
    <property type="term" value="F:cyclic-guanylate-specific phosphodiesterase activity"/>
    <property type="evidence" value="ECO:0007669"/>
    <property type="project" value="InterPro"/>
</dbReference>
<accession>A0A3A1PIN5</accession>
<dbReference type="Pfam" id="PF00563">
    <property type="entry name" value="EAL"/>
    <property type="match status" value="1"/>
</dbReference>
<dbReference type="PANTHER" id="PTHR33121">
    <property type="entry name" value="CYCLIC DI-GMP PHOSPHODIESTERASE PDEF"/>
    <property type="match status" value="1"/>
</dbReference>
<evidence type="ECO:0000259" key="2">
    <source>
        <dbReference type="PROSITE" id="PS50883"/>
    </source>
</evidence>
<gene>
    <name evidence="3" type="ORF">D2V17_00845</name>
</gene>
<organism evidence="3 4">
    <name type="scientific">Aurantiacibacter xanthus</name>
    <dbReference type="NCBI Taxonomy" id="1784712"/>
    <lineage>
        <taxon>Bacteria</taxon>
        <taxon>Pseudomonadati</taxon>
        <taxon>Pseudomonadota</taxon>
        <taxon>Alphaproteobacteria</taxon>
        <taxon>Sphingomonadales</taxon>
        <taxon>Erythrobacteraceae</taxon>
        <taxon>Aurantiacibacter</taxon>
    </lineage>
</organism>
<sequence>MTGPAKPKVCTPEGERVVRTNTRTKPRKGYRERLRHLVWAGLIALILQFSTLLVPLDQLFNLAQYRQGGFQASGQIAFIGTQNDLTDPANPRRREDLARFISDLDRAGAKEIYVDLVFDRASAAGSDAALREALLATRGRAVLVDKGRTTLDGTAEVMTSIPAISSGVDQVGSVIWTDYIYGIVWIAYPMRFFLEEEPDANTTSTSQIHGDLAARLAGTSDTIEKPFWISYFFDLETIPIYRLERLLDQPGNLRQLAGKKVIIGAIASTDAIKANVPGQLGVPPSIVDIFAAETLMSGHTGGFDGMEILVVALVLMIAAALVPNRRWRYGVYATVALSLPLAYFVATQFAIRMNGASVLILLLAYCAFRARSTWKSSFTLIDADTDLPTFIAFEGNKDIAEAVPTIIVAKVHRFEEVRRTLPPELQSEYILRIIARLKAATQDATLYIGQGNLIAWTMEEKEPTLLRDHLEGLRALFASPLMVGDNAIDVSVTFGVDVTASPNVARRLASAIAAAEKTNETFEPIAIADAASDEDLIWNISLQARIDAALASGEIYLVFQPKVDVATGALIGVEALVRWNDPARGHIAPDQFIRQCENAGRMSHLTRHVLTHGCLAGQELQRACGPVPVAVNISATLLHERSIVRMVREVLSATGYDPRLLVLEITETYRIADLDRAGAILAELKALGTKISMDDFGVGAASLEALMHLPFSELKIDRLFISRMGSDPKAMGIVTNVLHLGKDLGITVVAEGVEDQKTLQMLRDSQCPVAQGYGIARPSSLEDVIIFQGLASQSAA</sequence>
<dbReference type="PANTHER" id="PTHR33121:SF71">
    <property type="entry name" value="OXYGEN SENSOR PROTEIN DOSP"/>
    <property type="match status" value="1"/>
</dbReference>
<dbReference type="Pfam" id="PF05226">
    <property type="entry name" value="CHASE2"/>
    <property type="match status" value="1"/>
</dbReference>
<proteinExistence type="predicted"/>
<keyword evidence="1" id="KW-0472">Membrane</keyword>
<dbReference type="SUPFAM" id="SSF141868">
    <property type="entry name" value="EAL domain-like"/>
    <property type="match status" value="1"/>
</dbReference>
<dbReference type="EMBL" id="QXFM01000006">
    <property type="protein sequence ID" value="RIV92841.1"/>
    <property type="molecule type" value="Genomic_DNA"/>
</dbReference>
<feature type="transmembrane region" description="Helical" evidence="1">
    <location>
        <begin position="37"/>
        <end position="56"/>
    </location>
</feature>
<dbReference type="OrthoDB" id="7462471at2"/>
<feature type="transmembrane region" description="Helical" evidence="1">
    <location>
        <begin position="329"/>
        <end position="345"/>
    </location>
</feature>
<keyword evidence="4" id="KW-1185">Reference proteome</keyword>
<dbReference type="AlphaFoldDB" id="A0A3A1PIN5"/>
<dbReference type="CDD" id="cd01948">
    <property type="entry name" value="EAL"/>
    <property type="match status" value="1"/>
</dbReference>
<keyword evidence="1" id="KW-0812">Transmembrane</keyword>
<evidence type="ECO:0000313" key="4">
    <source>
        <dbReference type="Proteomes" id="UP000265366"/>
    </source>
</evidence>
<evidence type="ECO:0000256" key="1">
    <source>
        <dbReference type="SAM" id="Phobius"/>
    </source>
</evidence>
<dbReference type="Proteomes" id="UP000265366">
    <property type="component" value="Unassembled WGS sequence"/>
</dbReference>
<dbReference type="SMART" id="SM00052">
    <property type="entry name" value="EAL"/>
    <property type="match status" value="1"/>
</dbReference>
<feature type="domain" description="EAL" evidence="2">
    <location>
        <begin position="539"/>
        <end position="792"/>
    </location>
</feature>